<evidence type="ECO:0000313" key="1">
    <source>
        <dbReference type="EMBL" id="KAH3726984.1"/>
    </source>
</evidence>
<proteinExistence type="predicted"/>
<gene>
    <name evidence="1" type="ORF">DPMN_052891</name>
</gene>
<evidence type="ECO:0000313" key="2">
    <source>
        <dbReference type="Proteomes" id="UP000828390"/>
    </source>
</evidence>
<dbReference type="EMBL" id="JAIWYP010000012">
    <property type="protein sequence ID" value="KAH3726984.1"/>
    <property type="molecule type" value="Genomic_DNA"/>
</dbReference>
<comment type="caution">
    <text evidence="1">The sequence shown here is derived from an EMBL/GenBank/DDBJ whole genome shotgun (WGS) entry which is preliminary data.</text>
</comment>
<keyword evidence="2" id="KW-1185">Reference proteome</keyword>
<organism evidence="1 2">
    <name type="scientific">Dreissena polymorpha</name>
    <name type="common">Zebra mussel</name>
    <name type="synonym">Mytilus polymorpha</name>
    <dbReference type="NCBI Taxonomy" id="45954"/>
    <lineage>
        <taxon>Eukaryota</taxon>
        <taxon>Metazoa</taxon>
        <taxon>Spiralia</taxon>
        <taxon>Lophotrochozoa</taxon>
        <taxon>Mollusca</taxon>
        <taxon>Bivalvia</taxon>
        <taxon>Autobranchia</taxon>
        <taxon>Heteroconchia</taxon>
        <taxon>Euheterodonta</taxon>
        <taxon>Imparidentia</taxon>
        <taxon>Neoheterodontei</taxon>
        <taxon>Myida</taxon>
        <taxon>Dreissenoidea</taxon>
        <taxon>Dreissenidae</taxon>
        <taxon>Dreissena</taxon>
    </lineage>
</organism>
<dbReference type="AlphaFoldDB" id="A0A9D4HPQ2"/>
<accession>A0A9D4HPQ2</accession>
<protein>
    <submittedName>
        <fullName evidence="1">Uncharacterized protein</fullName>
    </submittedName>
</protein>
<dbReference type="Proteomes" id="UP000828390">
    <property type="component" value="Unassembled WGS sequence"/>
</dbReference>
<name>A0A9D4HPQ2_DREPO</name>
<reference evidence="1" key="2">
    <citation type="submission" date="2020-11" db="EMBL/GenBank/DDBJ databases">
        <authorList>
            <person name="McCartney M.A."/>
            <person name="Auch B."/>
            <person name="Kono T."/>
            <person name="Mallez S."/>
            <person name="Becker A."/>
            <person name="Gohl D.M."/>
            <person name="Silverstein K.A.T."/>
            <person name="Koren S."/>
            <person name="Bechman K.B."/>
            <person name="Herman A."/>
            <person name="Abrahante J.E."/>
            <person name="Garbe J."/>
        </authorList>
    </citation>
    <scope>NUCLEOTIDE SEQUENCE</scope>
    <source>
        <strain evidence="1">Duluth1</strain>
        <tissue evidence="1">Whole animal</tissue>
    </source>
</reference>
<sequence>MQNIVETVCTARVTMARQRPTRNFGWARPMLIDRAVIRDENNWERKKNWGNGGVVFVDLSINLKEDGNQDAFTFINGPELDRVVIRDEIVAERTDRKMETNTIFPRF</sequence>
<reference evidence="1" key="1">
    <citation type="journal article" date="2019" name="bioRxiv">
        <title>The Genome of the Zebra Mussel, Dreissena polymorpha: A Resource for Invasive Species Research.</title>
        <authorList>
            <person name="McCartney M.A."/>
            <person name="Auch B."/>
            <person name="Kono T."/>
            <person name="Mallez S."/>
            <person name="Zhang Y."/>
            <person name="Obille A."/>
            <person name="Becker A."/>
            <person name="Abrahante J.E."/>
            <person name="Garbe J."/>
            <person name="Badalamenti J.P."/>
            <person name="Herman A."/>
            <person name="Mangelson H."/>
            <person name="Liachko I."/>
            <person name="Sullivan S."/>
            <person name="Sone E.D."/>
            <person name="Koren S."/>
            <person name="Silverstein K.A.T."/>
            <person name="Beckman K.B."/>
            <person name="Gohl D.M."/>
        </authorList>
    </citation>
    <scope>NUCLEOTIDE SEQUENCE</scope>
    <source>
        <strain evidence="1">Duluth1</strain>
        <tissue evidence="1">Whole animal</tissue>
    </source>
</reference>